<feature type="transmembrane region" description="Helical" evidence="1">
    <location>
        <begin position="71"/>
        <end position="97"/>
    </location>
</feature>
<protein>
    <submittedName>
        <fullName evidence="2">Uncharacterized protein</fullName>
    </submittedName>
</protein>
<dbReference type="Proteomes" id="UP000032439">
    <property type="component" value="Unassembled WGS sequence"/>
</dbReference>
<accession>A0A0D7DZU7</accession>
<comment type="caution">
    <text evidence="2">The sequence shown here is derived from an EMBL/GenBank/DDBJ whole genome shotgun (WGS) entry which is preliminary data.</text>
</comment>
<keyword evidence="1" id="KW-0472">Membrane</keyword>
<evidence type="ECO:0000313" key="2">
    <source>
        <dbReference type="EMBL" id="KIZ34108.1"/>
    </source>
</evidence>
<dbReference type="EMBL" id="JXXD01000193">
    <property type="protein sequence ID" value="KIZ34108.1"/>
    <property type="molecule type" value="Genomic_DNA"/>
</dbReference>
<dbReference type="AlphaFoldDB" id="A0A0D7DZU7"/>
<evidence type="ECO:0000256" key="1">
    <source>
        <dbReference type="SAM" id="Phobius"/>
    </source>
</evidence>
<proteinExistence type="predicted"/>
<keyword evidence="1" id="KW-0812">Transmembrane</keyword>
<evidence type="ECO:0000313" key="3">
    <source>
        <dbReference type="Proteomes" id="UP000032439"/>
    </source>
</evidence>
<feature type="transmembrane region" description="Helical" evidence="1">
    <location>
        <begin position="20"/>
        <end position="43"/>
    </location>
</feature>
<reference evidence="2 3" key="1">
    <citation type="submission" date="2014-11" db="EMBL/GenBank/DDBJ databases">
        <title>Genomics and ecophysiology of heterotrophic nitrogen fixing bacteria isolated from estuarine surface water.</title>
        <authorList>
            <person name="Bentzon-Tilia M."/>
            <person name="Severin I."/>
            <person name="Hansen L.H."/>
            <person name="Riemann L."/>
        </authorList>
    </citation>
    <scope>NUCLEOTIDE SEQUENCE [LARGE SCALE GENOMIC DNA]</scope>
    <source>
        <strain evidence="2 3">BAL361</strain>
    </source>
</reference>
<dbReference type="PATRIC" id="fig|316.110.peg.1815"/>
<name>A0A0D7DZU7_STUST</name>
<dbReference type="RefSeq" id="WP_044315917.1">
    <property type="nucleotide sequence ID" value="NZ_JXXD01000193.1"/>
</dbReference>
<organism evidence="2 3">
    <name type="scientific">Stutzerimonas stutzeri</name>
    <name type="common">Pseudomonas stutzeri</name>
    <dbReference type="NCBI Taxonomy" id="316"/>
    <lineage>
        <taxon>Bacteria</taxon>
        <taxon>Pseudomonadati</taxon>
        <taxon>Pseudomonadota</taxon>
        <taxon>Gammaproteobacteria</taxon>
        <taxon>Pseudomonadales</taxon>
        <taxon>Pseudomonadaceae</taxon>
        <taxon>Stutzerimonas</taxon>
    </lineage>
</organism>
<gene>
    <name evidence="2" type="ORF">LO50_18425</name>
</gene>
<sequence length="126" mass="13772">MSKRRLTAFRLELPYFWRGVFRLAKWLAVAALILLALNVVGYWCLQLDVYGLDTAVYTQWPDNYAGRALKLAALGFIASIQFGGGAVLAVGAAVFAFHGIAWLGGYREEKNAVAGRAHLDRAGPAE</sequence>
<keyword evidence="1" id="KW-1133">Transmembrane helix</keyword>